<dbReference type="InterPro" id="IPR009739">
    <property type="entry name" value="LprI-like_N"/>
</dbReference>
<dbReference type="EMBL" id="JAVDXQ010000001">
    <property type="protein sequence ID" value="MDR7295463.1"/>
    <property type="molecule type" value="Genomic_DNA"/>
</dbReference>
<proteinExistence type="predicted"/>
<sequence length="316" mass="33928">MVWQQLMPLGFAGRIPVTVFSAGTRVASIEPIRYDTELVVAECKGQFTVDASSTIDIDTARTIEVGYARQPDLVLMLSLLLSQPPKGRVYDFEIVYSSQLKGGQNYVRVAGLNEFKMLVTGGFLAGKAVAAEGGAADGKTLASAQREPTATPVAAATQATAEEETPADVAERAFVEADKKLNAAYKSAMNAASTGGKAKLRDEQRKWITRRDKACPADPDAGIGRNSKGELDAMACATTFTRNRTGELIRMAGGFVCPESLPTDAMRQQESKRFLDGVANAHPNWTLADVIAHRVALLTEHGCTQTLENFRQAGGR</sequence>
<name>A0ABU1Z4S8_9BURK</name>
<keyword evidence="3" id="KW-1185">Reference proteome</keyword>
<comment type="caution">
    <text evidence="2">The sequence shown here is derived from an EMBL/GenBank/DDBJ whole genome shotgun (WGS) entry which is preliminary data.</text>
</comment>
<dbReference type="Gene3D" id="1.20.1270.180">
    <property type="match status" value="1"/>
</dbReference>
<organism evidence="2 3">
    <name type="scientific">Pelomonas aquatica</name>
    <dbReference type="NCBI Taxonomy" id="431058"/>
    <lineage>
        <taxon>Bacteria</taxon>
        <taxon>Pseudomonadati</taxon>
        <taxon>Pseudomonadota</taxon>
        <taxon>Betaproteobacteria</taxon>
        <taxon>Burkholderiales</taxon>
        <taxon>Sphaerotilaceae</taxon>
        <taxon>Roseateles</taxon>
    </lineage>
</organism>
<protein>
    <submittedName>
        <fullName evidence="2">Uncharacterized protein YecT (DUF1311 family)</fullName>
    </submittedName>
</protein>
<feature type="domain" description="Lysozyme inhibitor LprI-like N-terminal" evidence="1">
    <location>
        <begin position="159"/>
        <end position="248"/>
    </location>
</feature>
<evidence type="ECO:0000313" key="2">
    <source>
        <dbReference type="EMBL" id="MDR7295463.1"/>
    </source>
</evidence>
<gene>
    <name evidence="2" type="ORF">J2X16_000784</name>
</gene>
<accession>A0ABU1Z4S8</accession>
<evidence type="ECO:0000313" key="3">
    <source>
        <dbReference type="Proteomes" id="UP001180536"/>
    </source>
</evidence>
<dbReference type="Proteomes" id="UP001180536">
    <property type="component" value="Unassembled WGS sequence"/>
</dbReference>
<dbReference type="Pfam" id="PF07007">
    <property type="entry name" value="LprI"/>
    <property type="match status" value="1"/>
</dbReference>
<reference evidence="2 3" key="1">
    <citation type="submission" date="2023-07" db="EMBL/GenBank/DDBJ databases">
        <title>Sorghum-associated microbial communities from plants grown in Nebraska, USA.</title>
        <authorList>
            <person name="Schachtman D."/>
        </authorList>
    </citation>
    <scope>NUCLEOTIDE SEQUENCE [LARGE SCALE GENOMIC DNA]</scope>
    <source>
        <strain evidence="2 3">BE310</strain>
    </source>
</reference>
<evidence type="ECO:0000259" key="1">
    <source>
        <dbReference type="Pfam" id="PF07007"/>
    </source>
</evidence>